<dbReference type="Proteomes" id="UP001651880">
    <property type="component" value="Unassembled WGS sequence"/>
</dbReference>
<organism evidence="2 3">
    <name type="scientific">Lutispora saccharofermentans</name>
    <dbReference type="NCBI Taxonomy" id="3024236"/>
    <lineage>
        <taxon>Bacteria</taxon>
        <taxon>Bacillati</taxon>
        <taxon>Bacillota</taxon>
        <taxon>Clostridia</taxon>
        <taxon>Lutisporales</taxon>
        <taxon>Lutisporaceae</taxon>
        <taxon>Lutispora</taxon>
    </lineage>
</organism>
<dbReference type="InterPro" id="IPR058739">
    <property type="entry name" value="NicX"/>
</dbReference>
<dbReference type="InterPro" id="IPR052170">
    <property type="entry name" value="M29_Exopeptidase"/>
</dbReference>
<comment type="caution">
    <text evidence="2">The sequence shown here is derived from an EMBL/GenBank/DDBJ whole genome shotgun (WGS) entry which is preliminary data.</text>
</comment>
<keyword evidence="2" id="KW-0378">Hydrolase</keyword>
<evidence type="ECO:0000256" key="1">
    <source>
        <dbReference type="ARBA" id="ARBA00022723"/>
    </source>
</evidence>
<proteinExistence type="predicted"/>
<reference evidence="2 3" key="1">
    <citation type="submission" date="2021-10" db="EMBL/GenBank/DDBJ databases">
        <title>Lutispora strain m25 sp. nov., a thermophilic, non-spore-forming bacterium isolated from a lab-scale methanogenic bioreactor digesting anaerobic sludge.</title>
        <authorList>
            <person name="El Houari A."/>
            <person name="Mcdonald J."/>
        </authorList>
    </citation>
    <scope>NUCLEOTIDE SEQUENCE [LARGE SCALE GENOMIC DNA]</scope>
    <source>
        <strain evidence="3">m25</strain>
    </source>
</reference>
<sequence length="347" mass="38209">MTKLYEFELGKATDILMGDMFKLKEGETIIITADTESNENVVNAAARSAYSCGAKPMVIWTATPNGVGKAADPMLPVEALSAALCNADAWVEFNNQWLLYSTPFENAMANNKKLRYLNLVGMDEDLLIRIIGKTDIDKLRVFMSRVTEMTHKAKNVKVTTPAGTQIEFENEPSRKIYCDVGDASVPGMAFLPGQICWFPKFETINGTIVFDGSLTPPCGLLSEPVHVEIKDGVAVGFKGGRQAEEFKSWIENFDDPNMFRPVHISYGFGPNVKLTGNIVEDERVWGCTQWGFGYLSPMDAPPEGIPAKSHCDGICLNSSVWLDGKQILNEGKIIDEELMVLAHALGK</sequence>
<evidence type="ECO:0000313" key="3">
    <source>
        <dbReference type="Proteomes" id="UP001651880"/>
    </source>
</evidence>
<dbReference type="Pfam" id="PF26233">
    <property type="entry name" value="NicX"/>
    <property type="match status" value="1"/>
</dbReference>
<protein>
    <submittedName>
        <fullName evidence="2">Aminopeptidase</fullName>
    </submittedName>
</protein>
<keyword evidence="3" id="KW-1185">Reference proteome</keyword>
<evidence type="ECO:0000313" key="2">
    <source>
        <dbReference type="EMBL" id="MCQ1531279.1"/>
    </source>
</evidence>
<dbReference type="GO" id="GO:0004177">
    <property type="term" value="F:aminopeptidase activity"/>
    <property type="evidence" value="ECO:0007669"/>
    <property type="project" value="UniProtKB-KW"/>
</dbReference>
<keyword evidence="1" id="KW-0479">Metal-binding</keyword>
<dbReference type="SUPFAM" id="SSF144052">
    <property type="entry name" value="Thermophilic metalloprotease-like"/>
    <property type="match status" value="1"/>
</dbReference>
<dbReference type="PANTHER" id="PTHR34448:SF1">
    <property type="entry name" value="BLL6088 PROTEIN"/>
    <property type="match status" value="1"/>
</dbReference>
<dbReference type="RefSeq" id="WP_255228806.1">
    <property type="nucleotide sequence ID" value="NZ_JAJEKE010000020.1"/>
</dbReference>
<dbReference type="EMBL" id="JAJEKE010000020">
    <property type="protein sequence ID" value="MCQ1531279.1"/>
    <property type="molecule type" value="Genomic_DNA"/>
</dbReference>
<gene>
    <name evidence="2" type="ORF">LJD61_17270</name>
</gene>
<keyword evidence="2" id="KW-0645">Protease</keyword>
<keyword evidence="2" id="KW-0031">Aminopeptidase</keyword>
<dbReference type="PANTHER" id="PTHR34448">
    <property type="entry name" value="AMINOPEPTIDASE"/>
    <property type="match status" value="1"/>
</dbReference>
<name>A0ABT1NJM3_9FIRM</name>
<accession>A0ABT1NJM3</accession>